<keyword evidence="6" id="KW-1185">Reference proteome</keyword>
<dbReference type="PANTHER" id="PTHR48081:SF13">
    <property type="entry name" value="ALPHA_BETA HYDROLASE"/>
    <property type="match status" value="1"/>
</dbReference>
<proteinExistence type="predicted"/>
<dbReference type="PANTHER" id="PTHR48081">
    <property type="entry name" value="AB HYDROLASE SUPERFAMILY PROTEIN C4A8.06C"/>
    <property type="match status" value="1"/>
</dbReference>
<organism evidence="5 6">
    <name type="scientific">Bifidobacterium miconis</name>
    <dbReference type="NCBI Taxonomy" id="2834435"/>
    <lineage>
        <taxon>Bacteria</taxon>
        <taxon>Bacillati</taxon>
        <taxon>Actinomycetota</taxon>
        <taxon>Actinomycetes</taxon>
        <taxon>Bifidobacteriales</taxon>
        <taxon>Bifidobacteriaceae</taxon>
        <taxon>Bifidobacterium</taxon>
    </lineage>
</organism>
<comment type="caution">
    <text evidence="5">The sequence shown here is derived from an EMBL/GenBank/DDBJ whole genome shotgun (WGS) entry which is preliminary data.</text>
</comment>
<dbReference type="GO" id="GO:0016787">
    <property type="term" value="F:hydrolase activity"/>
    <property type="evidence" value="ECO:0007669"/>
    <property type="project" value="UniProtKB-KW"/>
</dbReference>
<accession>A0ABS6WHB4</accession>
<evidence type="ECO:0000259" key="3">
    <source>
        <dbReference type="Pfam" id="PF18885"/>
    </source>
</evidence>
<evidence type="ECO:0000313" key="6">
    <source>
        <dbReference type="Proteomes" id="UP000700815"/>
    </source>
</evidence>
<dbReference type="Pfam" id="PF18885">
    <property type="entry name" value="DUF5648"/>
    <property type="match status" value="2"/>
</dbReference>
<dbReference type="RefSeq" id="WP_219059250.1">
    <property type="nucleotide sequence ID" value="NZ_JAHBBH010000034.1"/>
</dbReference>
<evidence type="ECO:0000313" key="5">
    <source>
        <dbReference type="EMBL" id="MBW3093267.1"/>
    </source>
</evidence>
<reference evidence="5 6" key="1">
    <citation type="submission" date="2021-05" db="EMBL/GenBank/DDBJ databases">
        <title>Phylogenetic classification of ten novel species belonging to the genus Bifidobacterium comprising B. colchicus sp. nov., B. abeli sp. nov., B. bicoloris sp. nov., B. guerezis sp. nov., B. rosaliae sp. nov., B. santillanensis sp. nov., B. argentati sp. nov., B. amazzoni sp. nov., B. pluviali sp. nov., and B. pinnaculum sp. nov.</title>
        <authorList>
            <person name="Lugli G.A."/>
            <person name="Ruiz Garcia L."/>
            <person name="Margolles A."/>
            <person name="Ventura M."/>
        </authorList>
    </citation>
    <scope>NUCLEOTIDE SEQUENCE [LARGE SCALE GENOMIC DNA]</scope>
    <source>
        <strain evidence="5 6">82T10</strain>
    </source>
</reference>
<protein>
    <submittedName>
        <fullName evidence="5">Alpha/beta hydrolase</fullName>
    </submittedName>
</protein>
<feature type="compositionally biased region" description="Polar residues" evidence="2">
    <location>
        <begin position="329"/>
        <end position="342"/>
    </location>
</feature>
<dbReference type="InterPro" id="IPR049492">
    <property type="entry name" value="BD-FAE-like_dom"/>
</dbReference>
<evidence type="ECO:0000259" key="4">
    <source>
        <dbReference type="Pfam" id="PF20434"/>
    </source>
</evidence>
<feature type="region of interest" description="Disordered" evidence="2">
    <location>
        <begin position="328"/>
        <end position="356"/>
    </location>
</feature>
<evidence type="ECO:0000256" key="2">
    <source>
        <dbReference type="SAM" id="MobiDB-lite"/>
    </source>
</evidence>
<dbReference type="InterPro" id="IPR043708">
    <property type="entry name" value="DUF5648"/>
</dbReference>
<feature type="domain" description="BD-FAE-like" evidence="4">
    <location>
        <begin position="85"/>
        <end position="285"/>
    </location>
</feature>
<dbReference type="InterPro" id="IPR050300">
    <property type="entry name" value="GDXG_lipolytic_enzyme"/>
</dbReference>
<feature type="domain" description="DUF5648" evidence="3">
    <location>
        <begin position="356"/>
        <end position="401"/>
    </location>
</feature>
<dbReference type="Proteomes" id="UP000700815">
    <property type="component" value="Unassembled WGS sequence"/>
</dbReference>
<dbReference type="Pfam" id="PF20434">
    <property type="entry name" value="BD-FAE"/>
    <property type="match status" value="1"/>
</dbReference>
<keyword evidence="1 5" id="KW-0378">Hydrolase</keyword>
<dbReference type="EMBL" id="JAHBBH010000034">
    <property type="protein sequence ID" value="MBW3093267.1"/>
    <property type="molecule type" value="Genomic_DNA"/>
</dbReference>
<name>A0ABS6WHB4_9BIFI</name>
<evidence type="ECO:0000256" key="1">
    <source>
        <dbReference type="ARBA" id="ARBA00022801"/>
    </source>
</evidence>
<sequence>MRGSALKELMWRAAAMMVVVCMAALTGGMVPSRAIAVESASSVTVTRDIAYVSSPDVSQSQKLDVYASAKSVGSVDGGADANANVAKAKPAVVFIHGGSWMSGDKSMSARMSLVNALVNNGYLVASINYRLTTEAAWPAQINDCKSAVRFLRAHAAEYGIDVNRIAVFGESAGAHLAMMMGVTNGSAQFDVATDGNGSVSSAVQAVISDFGIADVTQWGTLDGDDAAVADQAKTLLLGTGYTDQQARSASPLYYVSAKAAPMLLAHGQNDRTVSYRQSLAMEQALRRASVSVSSWYPEYGPHADAGVFSSNTAVQSWYLTFLTGAMPNGNGQSPDDANQPSDKPNDSGAAGTPTETVRKVAVHRLYSQTLRTHLFSMDANEYHALTQRHRSWRDEGIAFFTLRVEKLPSSGSSDGVSPQVETATRLRNRISGDYLYTVSRAEATKLAASGWVEEGSFETPVAQGNPVYRLYNRRIGRHMLVINDQERIALMRAGWQSEGIAFRAYAD</sequence>
<feature type="domain" description="DUF5648" evidence="3">
    <location>
        <begin position="425"/>
        <end position="505"/>
    </location>
</feature>
<gene>
    <name evidence="5" type="ORF">KIH79_10125</name>
</gene>